<keyword evidence="2" id="KW-1185">Reference proteome</keyword>
<comment type="caution">
    <text evidence="1">The sequence shown here is derived from an EMBL/GenBank/DDBJ whole genome shotgun (WGS) entry which is preliminary data.</text>
</comment>
<evidence type="ECO:0000313" key="2">
    <source>
        <dbReference type="Proteomes" id="UP000617340"/>
    </source>
</evidence>
<sequence>MSNQHLSNAESIDFKVKSSLAPESPDAATSTGETWIGSTCDLSKYKSRFYKVSTTGRMAAYFGAFQNHFLSISN</sequence>
<evidence type="ECO:0000313" key="1">
    <source>
        <dbReference type="EMBL" id="KAF7405883.1"/>
    </source>
</evidence>
<proteinExistence type="predicted"/>
<dbReference type="AlphaFoldDB" id="A0A834KFQ4"/>
<dbReference type="Proteomes" id="UP000617340">
    <property type="component" value="Unassembled WGS sequence"/>
</dbReference>
<accession>A0A834KFQ4</accession>
<dbReference type="EMBL" id="JACSDZ010000004">
    <property type="protein sequence ID" value="KAF7405883.1"/>
    <property type="molecule type" value="Genomic_DNA"/>
</dbReference>
<name>A0A834KFQ4_VESGE</name>
<protein>
    <submittedName>
        <fullName evidence="1">Uncharacterized protein</fullName>
    </submittedName>
</protein>
<gene>
    <name evidence="1" type="ORF">HZH68_005252</name>
</gene>
<organism evidence="1 2">
    <name type="scientific">Vespula germanica</name>
    <name type="common">German yellow jacket</name>
    <name type="synonym">Paravespula germanica</name>
    <dbReference type="NCBI Taxonomy" id="30212"/>
    <lineage>
        <taxon>Eukaryota</taxon>
        <taxon>Metazoa</taxon>
        <taxon>Ecdysozoa</taxon>
        <taxon>Arthropoda</taxon>
        <taxon>Hexapoda</taxon>
        <taxon>Insecta</taxon>
        <taxon>Pterygota</taxon>
        <taxon>Neoptera</taxon>
        <taxon>Endopterygota</taxon>
        <taxon>Hymenoptera</taxon>
        <taxon>Apocrita</taxon>
        <taxon>Aculeata</taxon>
        <taxon>Vespoidea</taxon>
        <taxon>Vespidae</taxon>
        <taxon>Vespinae</taxon>
        <taxon>Vespula</taxon>
    </lineage>
</organism>
<reference evidence="1" key="1">
    <citation type="journal article" date="2020" name="G3 (Bethesda)">
        <title>High-Quality Assemblies for Three Invasive Social Wasps from the &lt;i&gt;Vespula&lt;/i&gt; Genus.</title>
        <authorList>
            <person name="Harrop T.W.R."/>
            <person name="Guhlin J."/>
            <person name="McLaughlin G.M."/>
            <person name="Permina E."/>
            <person name="Stockwell P."/>
            <person name="Gilligan J."/>
            <person name="Le Lec M.F."/>
            <person name="Gruber M.A.M."/>
            <person name="Quinn O."/>
            <person name="Lovegrove M."/>
            <person name="Duncan E.J."/>
            <person name="Remnant E.J."/>
            <person name="Van Eeckhoven J."/>
            <person name="Graham B."/>
            <person name="Knapp R.A."/>
            <person name="Langford K.W."/>
            <person name="Kronenberg Z."/>
            <person name="Press M.O."/>
            <person name="Eacker S.M."/>
            <person name="Wilson-Rankin E.E."/>
            <person name="Purcell J."/>
            <person name="Lester P.J."/>
            <person name="Dearden P.K."/>
        </authorList>
    </citation>
    <scope>NUCLEOTIDE SEQUENCE</scope>
    <source>
        <strain evidence="1">Linc-1</strain>
    </source>
</reference>